<dbReference type="InterPro" id="IPR020449">
    <property type="entry name" value="Tscrpt_reg_AraC-type_HTH"/>
</dbReference>
<evidence type="ECO:0000313" key="10">
    <source>
        <dbReference type="Proteomes" id="UP001469365"/>
    </source>
</evidence>
<accession>A0ABU9DMD1</accession>
<keyword evidence="2" id="KW-0238">DNA-binding</keyword>
<feature type="coiled-coil region" evidence="5">
    <location>
        <begin position="110"/>
        <end position="141"/>
    </location>
</feature>
<dbReference type="InterPro" id="IPR001789">
    <property type="entry name" value="Sig_transdc_resp-reg_receiver"/>
</dbReference>
<protein>
    <submittedName>
        <fullName evidence="9">Response regulator</fullName>
    </submittedName>
</protein>
<evidence type="ECO:0000256" key="3">
    <source>
        <dbReference type="ARBA" id="ARBA00023163"/>
    </source>
</evidence>
<sequence>MYRVLIVDDEKEIRDGLRSRFPWADYGVDQVDTAEDGDVALHKVLAERPDLILSDIKMNRMSGLEFIGQVRENCGNQCKSVVVSGYDDFDLVRQAIQLGAMDYILKPINIEELIKVVVRALDQVQKERNDQKNKLLLANQVQFALPKLQEDVLREITGNPYNPYWETRMRHRLTNVELDWVLQESLAVMMIEVDDIKSLEQTKAYRKEKELVLFSIGNVVQETCDEVYPGLFVLFMDEKYRWTVILSSTAEGLEVCKETAVQCIERVNRYVKVNVSVGLHPATGHLNTLYRMVQETGDILEQKIVYGGNRLLVQDETGMDEEFSAMSLSDTDAVFDLIQYGSEYEISAALNDMNEMVRSWPVTAIKDIQQRLFEWLLRLFKKASALGVKDLEWDRNPIAMWERLEQYDTLESLRAQVEAFLLELSHELKRLGKPHSQIISEAVKYMSRNYGDSLTLQGVAAEVHVTPVWLSKLFKKELNQTFLEFLTSIRMEKAKEMLGDVRYKIYQISQDVGYRDPVHFSKLFRKCVGYTPKEYRKLRGIQDE</sequence>
<dbReference type="PRINTS" id="PR00032">
    <property type="entry name" value="HTHARAC"/>
</dbReference>
<reference evidence="9 10" key="1">
    <citation type="submission" date="2024-04" db="EMBL/GenBank/DDBJ databases">
        <title>draft genome sequnece of Paenibacillus filicis.</title>
        <authorList>
            <person name="Kim D.-U."/>
        </authorList>
    </citation>
    <scope>NUCLEOTIDE SEQUENCE [LARGE SCALE GENOMIC DNA]</scope>
    <source>
        <strain evidence="9 10">KACC14197</strain>
    </source>
</reference>
<dbReference type="EMBL" id="JBBPCC010000012">
    <property type="protein sequence ID" value="MEK8130015.1"/>
    <property type="molecule type" value="Genomic_DNA"/>
</dbReference>
<organism evidence="9 10">
    <name type="scientific">Paenibacillus filicis</name>
    <dbReference type="NCBI Taxonomy" id="669464"/>
    <lineage>
        <taxon>Bacteria</taxon>
        <taxon>Bacillati</taxon>
        <taxon>Bacillota</taxon>
        <taxon>Bacilli</taxon>
        <taxon>Bacillales</taxon>
        <taxon>Paenibacillaceae</taxon>
        <taxon>Paenibacillus</taxon>
    </lineage>
</organism>
<feature type="domain" description="GGDEF" evidence="8">
    <location>
        <begin position="184"/>
        <end position="316"/>
    </location>
</feature>
<dbReference type="SUPFAM" id="SSF46689">
    <property type="entry name" value="Homeodomain-like"/>
    <property type="match status" value="2"/>
</dbReference>
<dbReference type="Pfam" id="PF12833">
    <property type="entry name" value="HTH_18"/>
    <property type="match status" value="1"/>
</dbReference>
<dbReference type="PROSITE" id="PS01124">
    <property type="entry name" value="HTH_ARAC_FAMILY_2"/>
    <property type="match status" value="1"/>
</dbReference>
<dbReference type="PANTHER" id="PTHR43280:SF2">
    <property type="entry name" value="HTH-TYPE TRANSCRIPTIONAL REGULATOR EXSA"/>
    <property type="match status" value="1"/>
</dbReference>
<dbReference type="SUPFAM" id="SSF52172">
    <property type="entry name" value="CheY-like"/>
    <property type="match status" value="1"/>
</dbReference>
<evidence type="ECO:0000259" key="6">
    <source>
        <dbReference type="PROSITE" id="PS01124"/>
    </source>
</evidence>
<feature type="domain" description="HTH araC/xylS-type" evidence="6">
    <location>
        <begin position="440"/>
        <end position="538"/>
    </location>
</feature>
<evidence type="ECO:0000259" key="8">
    <source>
        <dbReference type="PROSITE" id="PS50887"/>
    </source>
</evidence>
<feature type="domain" description="Response regulatory" evidence="7">
    <location>
        <begin position="3"/>
        <end position="121"/>
    </location>
</feature>
<dbReference type="PROSITE" id="PS00041">
    <property type="entry name" value="HTH_ARAC_FAMILY_1"/>
    <property type="match status" value="1"/>
</dbReference>
<feature type="modified residue" description="4-aspartylphosphate" evidence="4">
    <location>
        <position position="55"/>
    </location>
</feature>
<dbReference type="PROSITE" id="PS50110">
    <property type="entry name" value="RESPONSE_REGULATORY"/>
    <property type="match status" value="1"/>
</dbReference>
<proteinExistence type="predicted"/>
<dbReference type="SMART" id="SM00448">
    <property type="entry name" value="REC"/>
    <property type="match status" value="1"/>
</dbReference>
<dbReference type="PROSITE" id="PS50887">
    <property type="entry name" value="GGDEF"/>
    <property type="match status" value="1"/>
</dbReference>
<keyword evidence="10" id="KW-1185">Reference proteome</keyword>
<dbReference type="CDD" id="cd17536">
    <property type="entry name" value="REC_YesN-like"/>
    <property type="match status" value="1"/>
</dbReference>
<dbReference type="Gene3D" id="3.40.50.2300">
    <property type="match status" value="1"/>
</dbReference>
<comment type="caution">
    <text evidence="9">The sequence shown here is derived from an EMBL/GenBank/DDBJ whole genome shotgun (WGS) entry which is preliminary data.</text>
</comment>
<evidence type="ECO:0000256" key="2">
    <source>
        <dbReference type="ARBA" id="ARBA00023125"/>
    </source>
</evidence>
<keyword evidence="5" id="KW-0175">Coiled coil</keyword>
<evidence type="ECO:0000256" key="4">
    <source>
        <dbReference type="PROSITE-ProRule" id="PRU00169"/>
    </source>
</evidence>
<dbReference type="Gene3D" id="1.10.10.60">
    <property type="entry name" value="Homeodomain-like"/>
    <property type="match status" value="2"/>
</dbReference>
<dbReference type="Pfam" id="PF00072">
    <property type="entry name" value="Response_reg"/>
    <property type="match status" value="1"/>
</dbReference>
<name>A0ABU9DMD1_9BACL</name>
<dbReference type="SMART" id="SM00342">
    <property type="entry name" value="HTH_ARAC"/>
    <property type="match status" value="1"/>
</dbReference>
<gene>
    <name evidence="9" type="ORF">WMW72_19095</name>
</gene>
<dbReference type="InterPro" id="IPR000160">
    <property type="entry name" value="GGDEF_dom"/>
</dbReference>
<dbReference type="PANTHER" id="PTHR43280">
    <property type="entry name" value="ARAC-FAMILY TRANSCRIPTIONAL REGULATOR"/>
    <property type="match status" value="1"/>
</dbReference>
<evidence type="ECO:0000256" key="1">
    <source>
        <dbReference type="ARBA" id="ARBA00023015"/>
    </source>
</evidence>
<dbReference type="Proteomes" id="UP001469365">
    <property type="component" value="Unassembled WGS sequence"/>
</dbReference>
<dbReference type="InterPro" id="IPR011006">
    <property type="entry name" value="CheY-like_superfamily"/>
</dbReference>
<evidence type="ECO:0000313" key="9">
    <source>
        <dbReference type="EMBL" id="MEK8130015.1"/>
    </source>
</evidence>
<keyword evidence="3" id="KW-0804">Transcription</keyword>
<keyword evidence="1" id="KW-0805">Transcription regulation</keyword>
<dbReference type="InterPro" id="IPR018062">
    <property type="entry name" value="HTH_AraC-typ_CS"/>
</dbReference>
<evidence type="ECO:0000256" key="5">
    <source>
        <dbReference type="SAM" id="Coils"/>
    </source>
</evidence>
<dbReference type="RefSeq" id="WP_341417142.1">
    <property type="nucleotide sequence ID" value="NZ_JBBPCC010000012.1"/>
</dbReference>
<dbReference type="InterPro" id="IPR009057">
    <property type="entry name" value="Homeodomain-like_sf"/>
</dbReference>
<evidence type="ECO:0000259" key="7">
    <source>
        <dbReference type="PROSITE" id="PS50110"/>
    </source>
</evidence>
<keyword evidence="4" id="KW-0597">Phosphoprotein</keyword>
<dbReference type="InterPro" id="IPR018060">
    <property type="entry name" value="HTH_AraC"/>
</dbReference>